<gene>
    <name evidence="7" type="ORF">G2W53_034102</name>
</gene>
<dbReference type="OrthoDB" id="677896at2759"/>
<dbReference type="Proteomes" id="UP000634136">
    <property type="component" value="Unassembled WGS sequence"/>
</dbReference>
<keyword evidence="8" id="KW-1185">Reference proteome</keyword>
<evidence type="ECO:0000256" key="6">
    <source>
        <dbReference type="SAM" id="MobiDB-lite"/>
    </source>
</evidence>
<comment type="caution">
    <text evidence="7">The sequence shown here is derived from an EMBL/GenBank/DDBJ whole genome shotgun (WGS) entry which is preliminary data.</text>
</comment>
<keyword evidence="2" id="KW-0805">Transcription regulation</keyword>
<evidence type="ECO:0000256" key="1">
    <source>
        <dbReference type="ARBA" id="ARBA00004123"/>
    </source>
</evidence>
<keyword evidence="3" id="KW-0804">Transcription</keyword>
<evidence type="ECO:0000256" key="2">
    <source>
        <dbReference type="ARBA" id="ARBA00023015"/>
    </source>
</evidence>
<dbReference type="EMBL" id="JAAIUW010000010">
    <property type="protein sequence ID" value="KAF7813126.1"/>
    <property type="molecule type" value="Genomic_DNA"/>
</dbReference>
<evidence type="ECO:0000256" key="5">
    <source>
        <dbReference type="PROSITE-ProRule" id="PRU01191"/>
    </source>
</evidence>
<feature type="compositionally biased region" description="Low complexity" evidence="6">
    <location>
        <begin position="252"/>
        <end position="276"/>
    </location>
</feature>
<comment type="caution">
    <text evidence="5">Lacks conserved residue(s) required for the propagation of feature annotation.</text>
</comment>
<evidence type="ECO:0000313" key="8">
    <source>
        <dbReference type="Proteomes" id="UP000634136"/>
    </source>
</evidence>
<feature type="compositionally biased region" description="Polar residues" evidence="6">
    <location>
        <begin position="22"/>
        <end position="32"/>
    </location>
</feature>
<name>A0A834WBK8_9FABA</name>
<dbReference type="PANTHER" id="PTHR31636">
    <property type="entry name" value="OSJNBA0084A10.13 PROTEIN-RELATED"/>
    <property type="match status" value="1"/>
</dbReference>
<dbReference type="InterPro" id="IPR005202">
    <property type="entry name" value="TF_GRAS"/>
</dbReference>
<sequence>MSSPGFTGGGAPEFYGGAGRSSFTAATMNDPTNTNLHHANQQQQLHHHNHLPLYRTQQQQLPPIFLDPYTQIARQNPSLVGKRTLAELQSHQNHHNNQVLSNLLLRSVKPRTFQNSSPVSPMSPMDFSMSPELPNSSSSSSSVFPSQRFGLPFLHQQSRPQTMNLPTNTVLPMGNSALHRAAGFQYSNNANNLVQVQESEKMVMDHRLQELEKQLLEDNDEEEGDAVSVITNSEWSETIQNLITPALQKPISSSPTSSTTSTTSSSSSVPSPASTCSKQSLMEAASAISEGKSEFATEILARLAPVSNPNGNSDQRLTDCMVSALKSRVSPHENPPPVVELFSTEHAESTQLLFEYSPCFKLGFMAANLAILEATFEDMPENGNINNNKKLRVLDFDIGKGNQYINLLHALSARQNGKSVTVNITAVAEKGGEERLKTVGDMLSQQAVRLGVGFEFNVVSLNQNLTELTRESLGCEEDEALAVNFAFKMYRMPDESVSTENPRDELLRRVKGLSPRVVTLVEQEMNTNTAPFLSRVAESCSYYGALFDSLESTMPRENSDRVKVEQGLSRKMSNSVACEGRDRVERCEVFGKWRARMGMAGFQLKGMNQRIAESIKARLSQGNRVNPGFTVKEENGGICFGWMGRTLTVASAWHIVISNCYYIITLSRDNGKAKRTYLEI</sequence>
<dbReference type="Pfam" id="PF03514">
    <property type="entry name" value="GRAS"/>
    <property type="match status" value="1"/>
</dbReference>
<proteinExistence type="inferred from homology"/>
<dbReference type="PROSITE" id="PS50985">
    <property type="entry name" value="GRAS"/>
    <property type="match status" value="1"/>
</dbReference>
<evidence type="ECO:0000313" key="7">
    <source>
        <dbReference type="EMBL" id="KAF7813126.1"/>
    </source>
</evidence>
<feature type="region of interest" description="SAW" evidence="5">
    <location>
        <begin position="577"/>
        <end position="654"/>
    </location>
</feature>
<organism evidence="7 8">
    <name type="scientific">Senna tora</name>
    <dbReference type="NCBI Taxonomy" id="362788"/>
    <lineage>
        <taxon>Eukaryota</taxon>
        <taxon>Viridiplantae</taxon>
        <taxon>Streptophyta</taxon>
        <taxon>Embryophyta</taxon>
        <taxon>Tracheophyta</taxon>
        <taxon>Spermatophyta</taxon>
        <taxon>Magnoliopsida</taxon>
        <taxon>eudicotyledons</taxon>
        <taxon>Gunneridae</taxon>
        <taxon>Pentapetalae</taxon>
        <taxon>rosids</taxon>
        <taxon>fabids</taxon>
        <taxon>Fabales</taxon>
        <taxon>Fabaceae</taxon>
        <taxon>Caesalpinioideae</taxon>
        <taxon>Cassia clade</taxon>
        <taxon>Senna</taxon>
    </lineage>
</organism>
<dbReference type="GO" id="GO:0005634">
    <property type="term" value="C:nucleus"/>
    <property type="evidence" value="ECO:0007669"/>
    <property type="project" value="UniProtKB-SubCell"/>
</dbReference>
<feature type="compositionally biased region" description="Low complexity" evidence="6">
    <location>
        <begin position="33"/>
        <end position="44"/>
    </location>
</feature>
<accession>A0A834WBK8</accession>
<feature type="compositionally biased region" description="Low complexity" evidence="6">
    <location>
        <begin position="116"/>
        <end position="143"/>
    </location>
</feature>
<comment type="similarity">
    <text evidence="5">Belongs to the GRAS family.</text>
</comment>
<dbReference type="AlphaFoldDB" id="A0A834WBK8"/>
<protein>
    <submittedName>
        <fullName evidence="7">Scarecrow-like protein 8</fullName>
    </submittedName>
</protein>
<comment type="subcellular location">
    <subcellularLocation>
        <location evidence="1">Nucleus</location>
    </subcellularLocation>
</comment>
<evidence type="ECO:0000256" key="4">
    <source>
        <dbReference type="ARBA" id="ARBA00023242"/>
    </source>
</evidence>
<feature type="region of interest" description="Disordered" evidence="6">
    <location>
        <begin position="22"/>
        <end position="47"/>
    </location>
</feature>
<feature type="region of interest" description="Disordered" evidence="6">
    <location>
        <begin position="112"/>
        <end position="143"/>
    </location>
</feature>
<feature type="region of interest" description="Disordered" evidence="6">
    <location>
        <begin position="246"/>
        <end position="276"/>
    </location>
</feature>
<reference evidence="7" key="1">
    <citation type="submission" date="2020-09" db="EMBL/GenBank/DDBJ databases">
        <title>Genome-Enabled Discovery of Anthraquinone Biosynthesis in Senna tora.</title>
        <authorList>
            <person name="Kang S.-H."/>
            <person name="Pandey R.P."/>
            <person name="Lee C.-M."/>
            <person name="Sim J.-S."/>
            <person name="Jeong J.-T."/>
            <person name="Choi B.-S."/>
            <person name="Jung M."/>
            <person name="Ginzburg D."/>
            <person name="Zhao K."/>
            <person name="Won S.Y."/>
            <person name="Oh T.-J."/>
            <person name="Yu Y."/>
            <person name="Kim N.-H."/>
            <person name="Lee O.R."/>
            <person name="Lee T.-H."/>
            <person name="Bashyal P."/>
            <person name="Kim T.-S."/>
            <person name="Lee W.-H."/>
            <person name="Kawkins C."/>
            <person name="Kim C.-K."/>
            <person name="Kim J.S."/>
            <person name="Ahn B.O."/>
            <person name="Rhee S.Y."/>
            <person name="Sohng J.K."/>
        </authorList>
    </citation>
    <scope>NUCLEOTIDE SEQUENCE</scope>
    <source>
        <tissue evidence="7">Leaf</tissue>
    </source>
</reference>
<keyword evidence="4" id="KW-0539">Nucleus</keyword>
<evidence type="ECO:0000256" key="3">
    <source>
        <dbReference type="ARBA" id="ARBA00023163"/>
    </source>
</evidence>